<reference evidence="5" key="1">
    <citation type="submission" date="2023-01" db="EMBL/GenBank/DDBJ databases">
        <title>Genome assembly of the deep-sea coral Lophelia pertusa.</title>
        <authorList>
            <person name="Herrera S."/>
            <person name="Cordes E."/>
        </authorList>
    </citation>
    <scope>NUCLEOTIDE SEQUENCE</scope>
    <source>
        <strain evidence="5">USNM1676648</strain>
        <tissue evidence="5">Polyp</tissue>
    </source>
</reference>
<dbReference type="OrthoDB" id="5969393at2759"/>
<dbReference type="GO" id="GO:0010494">
    <property type="term" value="C:cytoplasmic stress granule"/>
    <property type="evidence" value="ECO:0007669"/>
    <property type="project" value="TreeGrafter"/>
</dbReference>
<dbReference type="PROSITE" id="PS50961">
    <property type="entry name" value="HTH_LA"/>
    <property type="match status" value="1"/>
</dbReference>
<dbReference type="Pfam" id="PF26088">
    <property type="entry name" value="RRM_LARP4"/>
    <property type="match status" value="1"/>
</dbReference>
<dbReference type="InterPro" id="IPR036390">
    <property type="entry name" value="WH_DNA-bd_sf"/>
</dbReference>
<evidence type="ECO:0000259" key="4">
    <source>
        <dbReference type="PROSITE" id="PS50961"/>
    </source>
</evidence>
<dbReference type="Pfam" id="PF05383">
    <property type="entry name" value="La"/>
    <property type="match status" value="1"/>
</dbReference>
<name>A0A9W9Z411_9CNID</name>
<evidence type="ECO:0000256" key="1">
    <source>
        <dbReference type="ARBA" id="ARBA00022553"/>
    </source>
</evidence>
<sequence length="251" mass="27756">MFCPGFCCFSITTHLLCDEPKVVPSNSEGSLNPNAAVFDCLSHMTLSDVGDGSAVIVTPPVTPPDQWQEPLPSNELDNMQYSPDAAVNGYGPYGGPVTPEVISVPPELSPDKLPVEELKVLLRENLASDSYLVSQMDGDQYVPVWTVANFNQVKKLTSDLDLVKDVMRDSPNLQVDEAGEKVRPNIKRCIVVLREIPESTPIEDVKAIFAGENCPSWTHCEFAHNNYWYVQFDSEENAQKVSKCLVPKELN</sequence>
<dbReference type="CDD" id="cd12430">
    <property type="entry name" value="RRM_LARP4_5_like"/>
    <property type="match status" value="1"/>
</dbReference>
<dbReference type="EMBL" id="MU826834">
    <property type="protein sequence ID" value="KAJ7372864.1"/>
    <property type="molecule type" value="Genomic_DNA"/>
</dbReference>
<keyword evidence="1" id="KW-0597">Phosphoprotein</keyword>
<protein>
    <submittedName>
        <fullName evidence="5">La- protein 4</fullName>
    </submittedName>
</protein>
<evidence type="ECO:0000313" key="6">
    <source>
        <dbReference type="Proteomes" id="UP001163046"/>
    </source>
</evidence>
<dbReference type="InterPro" id="IPR058699">
    <property type="entry name" value="RRM_LARP4/4B"/>
</dbReference>
<dbReference type="Gene3D" id="1.10.10.10">
    <property type="entry name" value="Winged helix-like DNA-binding domain superfamily/Winged helix DNA-binding domain"/>
    <property type="match status" value="1"/>
</dbReference>
<dbReference type="GO" id="GO:0005829">
    <property type="term" value="C:cytosol"/>
    <property type="evidence" value="ECO:0007669"/>
    <property type="project" value="TreeGrafter"/>
</dbReference>
<dbReference type="Proteomes" id="UP001163046">
    <property type="component" value="Unassembled WGS sequence"/>
</dbReference>
<dbReference type="InterPro" id="IPR045180">
    <property type="entry name" value="La_dom_prot"/>
</dbReference>
<organism evidence="5 6">
    <name type="scientific">Desmophyllum pertusum</name>
    <dbReference type="NCBI Taxonomy" id="174260"/>
    <lineage>
        <taxon>Eukaryota</taxon>
        <taxon>Metazoa</taxon>
        <taxon>Cnidaria</taxon>
        <taxon>Anthozoa</taxon>
        <taxon>Hexacorallia</taxon>
        <taxon>Scleractinia</taxon>
        <taxon>Caryophylliina</taxon>
        <taxon>Caryophylliidae</taxon>
        <taxon>Desmophyllum</taxon>
    </lineage>
</organism>
<proteinExistence type="predicted"/>
<dbReference type="AlphaFoldDB" id="A0A9W9Z411"/>
<feature type="domain" description="HTH La-type RNA-binding" evidence="4">
    <location>
        <begin position="103"/>
        <end position="192"/>
    </location>
</feature>
<evidence type="ECO:0000313" key="5">
    <source>
        <dbReference type="EMBL" id="KAJ7372864.1"/>
    </source>
</evidence>
<keyword evidence="2 3" id="KW-0694">RNA-binding</keyword>
<dbReference type="PANTHER" id="PTHR22792:SF131">
    <property type="entry name" value="LA-RELATED PROTEIN LARP4B"/>
    <property type="match status" value="1"/>
</dbReference>
<dbReference type="GO" id="GO:0045727">
    <property type="term" value="P:positive regulation of translation"/>
    <property type="evidence" value="ECO:0007669"/>
    <property type="project" value="TreeGrafter"/>
</dbReference>
<gene>
    <name evidence="5" type="primary">LARP4</name>
    <name evidence="5" type="ORF">OS493_016790</name>
</gene>
<dbReference type="InterPro" id="IPR006630">
    <property type="entry name" value="La_HTH"/>
</dbReference>
<dbReference type="SMART" id="SM00715">
    <property type="entry name" value="LA"/>
    <property type="match status" value="1"/>
</dbReference>
<comment type="caution">
    <text evidence="5">The sequence shown here is derived from an EMBL/GenBank/DDBJ whole genome shotgun (WGS) entry which is preliminary data.</text>
</comment>
<keyword evidence="6" id="KW-1185">Reference proteome</keyword>
<dbReference type="PANTHER" id="PTHR22792">
    <property type="entry name" value="LUPUS LA PROTEIN-RELATED"/>
    <property type="match status" value="1"/>
</dbReference>
<evidence type="ECO:0000256" key="2">
    <source>
        <dbReference type="ARBA" id="ARBA00022884"/>
    </source>
</evidence>
<evidence type="ECO:0000256" key="3">
    <source>
        <dbReference type="PROSITE-ProRule" id="PRU00332"/>
    </source>
</evidence>
<dbReference type="GO" id="GO:0003730">
    <property type="term" value="F:mRNA 3'-UTR binding"/>
    <property type="evidence" value="ECO:0007669"/>
    <property type="project" value="TreeGrafter"/>
</dbReference>
<dbReference type="InterPro" id="IPR036388">
    <property type="entry name" value="WH-like_DNA-bd_sf"/>
</dbReference>
<dbReference type="SUPFAM" id="SSF46785">
    <property type="entry name" value="Winged helix' DNA-binding domain"/>
    <property type="match status" value="1"/>
</dbReference>
<accession>A0A9W9Z411</accession>